<dbReference type="InterPro" id="IPR029447">
    <property type="entry name" value="DUF4439"/>
</dbReference>
<dbReference type="InterPro" id="IPR009078">
    <property type="entry name" value="Ferritin-like_SF"/>
</dbReference>
<dbReference type="Proteomes" id="UP000279994">
    <property type="component" value="Unassembled WGS sequence"/>
</dbReference>
<name>A0A3N0GUN9_9ACTN</name>
<dbReference type="Pfam" id="PF14530">
    <property type="entry name" value="DUF4439"/>
    <property type="match status" value="1"/>
</dbReference>
<reference evidence="3 4" key="1">
    <citation type="submission" date="2018-11" db="EMBL/GenBank/DDBJ databases">
        <authorList>
            <person name="Li F."/>
        </authorList>
    </citation>
    <scope>NUCLEOTIDE SEQUENCE [LARGE SCALE GENOMIC DNA]</scope>
    <source>
        <strain evidence="3 4">Gsoil 818</strain>
    </source>
</reference>
<dbReference type="Gene3D" id="1.20.1260.10">
    <property type="match status" value="1"/>
</dbReference>
<dbReference type="OrthoDB" id="5195580at2"/>
<feature type="compositionally biased region" description="Basic residues" evidence="1">
    <location>
        <begin position="105"/>
        <end position="115"/>
    </location>
</feature>
<feature type="region of interest" description="Disordered" evidence="1">
    <location>
        <begin position="1"/>
        <end position="177"/>
    </location>
</feature>
<comment type="caution">
    <text evidence="3">The sequence shown here is derived from an EMBL/GenBank/DDBJ whole genome shotgun (WGS) entry which is preliminary data.</text>
</comment>
<evidence type="ECO:0000256" key="1">
    <source>
        <dbReference type="SAM" id="MobiDB-lite"/>
    </source>
</evidence>
<feature type="compositionally biased region" description="Basic and acidic residues" evidence="1">
    <location>
        <begin position="19"/>
        <end position="36"/>
    </location>
</feature>
<dbReference type="CDD" id="cd00657">
    <property type="entry name" value="Ferritin_like"/>
    <property type="match status" value="1"/>
</dbReference>
<accession>A0A3N0GUN9</accession>
<dbReference type="InterPro" id="IPR012347">
    <property type="entry name" value="Ferritin-like"/>
</dbReference>
<keyword evidence="4" id="KW-1185">Reference proteome</keyword>
<evidence type="ECO:0000259" key="2">
    <source>
        <dbReference type="Pfam" id="PF14530"/>
    </source>
</evidence>
<feature type="domain" description="DUF4439" evidence="2">
    <location>
        <begin position="184"/>
        <end position="316"/>
    </location>
</feature>
<feature type="compositionally biased region" description="Basic and acidic residues" evidence="1">
    <location>
        <begin position="1"/>
        <end position="11"/>
    </location>
</feature>
<dbReference type="AlphaFoldDB" id="A0A3N0GUN9"/>
<sequence>MRRDEVPDTLRRRAAQPPDRARDGCGSRDRARDRGLCPEQPAPRGQDARGASGPRPGAGRRRGRRGRGPPAHGAGGGERHRRAPPRPGCPACRTARDPSRAPRPGLRRRARRRGPLGHGDAVRRAGATRRGPGAAGHRRAVAARRPGRARDARAQRSVRPPARRDGRGDEPAAARAGRMTPLEAEQATLAGEHAAVYLFGVLGAQASESRQPDLYARLLDAFHTHRRRRDQLTVTIAGSGADPVPAEVSYDLPAAMSTAAELNDAALQVERRIARTYGQLIESTAGAERRWALVALDDSAVRQLEFRGTPEMFPGTD</sequence>
<gene>
    <name evidence="3" type="ORF">EFL26_06765</name>
</gene>
<organism evidence="3 4">
    <name type="scientific">Nocardioides pocheonensis</name>
    <dbReference type="NCBI Taxonomy" id="661485"/>
    <lineage>
        <taxon>Bacteria</taxon>
        <taxon>Bacillati</taxon>
        <taxon>Actinomycetota</taxon>
        <taxon>Actinomycetes</taxon>
        <taxon>Propionibacteriales</taxon>
        <taxon>Nocardioidaceae</taxon>
        <taxon>Nocardioides</taxon>
    </lineage>
</organism>
<feature type="compositionally biased region" description="Low complexity" evidence="1">
    <location>
        <begin position="48"/>
        <end position="57"/>
    </location>
</feature>
<dbReference type="EMBL" id="RJSF01000019">
    <property type="protein sequence ID" value="RNM15868.1"/>
    <property type="molecule type" value="Genomic_DNA"/>
</dbReference>
<evidence type="ECO:0000313" key="4">
    <source>
        <dbReference type="Proteomes" id="UP000279994"/>
    </source>
</evidence>
<evidence type="ECO:0000313" key="3">
    <source>
        <dbReference type="EMBL" id="RNM15868.1"/>
    </source>
</evidence>
<feature type="compositionally biased region" description="Basic and acidic residues" evidence="1">
    <location>
        <begin position="162"/>
        <end position="172"/>
    </location>
</feature>
<feature type="compositionally biased region" description="Basic residues" evidence="1">
    <location>
        <begin position="58"/>
        <end position="67"/>
    </location>
</feature>
<proteinExistence type="predicted"/>
<feature type="compositionally biased region" description="Basic residues" evidence="1">
    <location>
        <begin position="136"/>
        <end position="147"/>
    </location>
</feature>
<protein>
    <submittedName>
        <fullName evidence="3">DUF4439 domain-containing protein</fullName>
    </submittedName>
</protein>
<dbReference type="SUPFAM" id="SSF47240">
    <property type="entry name" value="Ferritin-like"/>
    <property type="match status" value="1"/>
</dbReference>